<feature type="domain" description="EF-hand" evidence="7">
    <location>
        <begin position="53"/>
        <end position="88"/>
    </location>
</feature>
<evidence type="ECO:0000256" key="3">
    <source>
        <dbReference type="ARBA" id="ARBA00022737"/>
    </source>
</evidence>
<dbReference type="SMART" id="SM00054">
    <property type="entry name" value="EFh"/>
    <property type="match status" value="4"/>
</dbReference>
<dbReference type="InterPro" id="IPR018247">
    <property type="entry name" value="EF_Hand_1_Ca_BS"/>
</dbReference>
<dbReference type="GeneID" id="136802579"/>
<dbReference type="PROSITE" id="PS00018">
    <property type="entry name" value="EF_HAND_1"/>
    <property type="match status" value="2"/>
</dbReference>
<keyword evidence="3" id="KW-0677">Repeat</keyword>
<protein>
    <recommendedName>
        <fullName evidence="7">EF-hand domain-containing protein</fullName>
    </recommendedName>
</protein>
<name>A0A7M5X4M9_9CNID</name>
<evidence type="ECO:0000256" key="2">
    <source>
        <dbReference type="ARBA" id="ARBA00022723"/>
    </source>
</evidence>
<feature type="domain" description="EF-hand" evidence="7">
    <location>
        <begin position="17"/>
        <end position="52"/>
    </location>
</feature>
<feature type="domain" description="EF-hand" evidence="7">
    <location>
        <begin position="126"/>
        <end position="156"/>
    </location>
</feature>
<keyword evidence="6" id="KW-0599">Photoprotein</keyword>
<evidence type="ECO:0000256" key="6">
    <source>
        <dbReference type="ARBA" id="ARBA00023262"/>
    </source>
</evidence>
<dbReference type="AlphaFoldDB" id="A0A7M5X4M9"/>
<dbReference type="Gene3D" id="1.10.238.10">
    <property type="entry name" value="EF-hand"/>
    <property type="match status" value="2"/>
</dbReference>
<dbReference type="PANTHER" id="PTHR45942">
    <property type="entry name" value="PROTEIN PHOSPATASE 3 REGULATORY SUBUNIT B ALPHA ISOFORM TYPE 1"/>
    <property type="match status" value="1"/>
</dbReference>
<dbReference type="OrthoDB" id="26525at2759"/>
<dbReference type="RefSeq" id="XP_066915427.1">
    <property type="nucleotide sequence ID" value="XM_067059326.1"/>
</dbReference>
<evidence type="ECO:0000256" key="5">
    <source>
        <dbReference type="ARBA" id="ARBA00023223"/>
    </source>
</evidence>
<keyword evidence="4" id="KW-0106">Calcium</keyword>
<dbReference type="InterPro" id="IPR002048">
    <property type="entry name" value="EF_hand_dom"/>
</dbReference>
<organism evidence="8 9">
    <name type="scientific">Clytia hemisphaerica</name>
    <dbReference type="NCBI Taxonomy" id="252671"/>
    <lineage>
        <taxon>Eukaryota</taxon>
        <taxon>Metazoa</taxon>
        <taxon>Cnidaria</taxon>
        <taxon>Hydrozoa</taxon>
        <taxon>Hydroidolina</taxon>
        <taxon>Leptothecata</taxon>
        <taxon>Obeliida</taxon>
        <taxon>Clytiidae</taxon>
        <taxon>Clytia</taxon>
    </lineage>
</organism>
<reference evidence="8" key="1">
    <citation type="submission" date="2021-01" db="UniProtKB">
        <authorList>
            <consortium name="EnsemblMetazoa"/>
        </authorList>
    </citation>
    <scope>IDENTIFICATION</scope>
</reference>
<evidence type="ECO:0000259" key="7">
    <source>
        <dbReference type="PROSITE" id="PS50222"/>
    </source>
</evidence>
<keyword evidence="9" id="KW-1185">Reference proteome</keyword>
<evidence type="ECO:0000256" key="4">
    <source>
        <dbReference type="ARBA" id="ARBA00022837"/>
    </source>
</evidence>
<dbReference type="FunFam" id="1.10.238.10:FF:000001">
    <property type="entry name" value="Calmodulin 1"/>
    <property type="match status" value="1"/>
</dbReference>
<evidence type="ECO:0000313" key="8">
    <source>
        <dbReference type="EnsemblMetazoa" id="CLYHEMP017502.3"/>
    </source>
</evidence>
<dbReference type="PROSITE" id="PS50222">
    <property type="entry name" value="EF_HAND_2"/>
    <property type="match status" value="4"/>
</dbReference>
<proteinExistence type="inferred from homology"/>
<feature type="domain" description="EF-hand" evidence="7">
    <location>
        <begin position="90"/>
        <end position="125"/>
    </location>
</feature>
<dbReference type="InterPro" id="IPR011992">
    <property type="entry name" value="EF-hand-dom_pair"/>
</dbReference>
<dbReference type="GO" id="GO:0005509">
    <property type="term" value="F:calcium ion binding"/>
    <property type="evidence" value="ECO:0007669"/>
    <property type="project" value="InterPro"/>
</dbReference>
<keyword evidence="2" id="KW-0479">Metal-binding</keyword>
<dbReference type="SUPFAM" id="SSF47473">
    <property type="entry name" value="EF-hand"/>
    <property type="match status" value="1"/>
</dbReference>
<comment type="similarity">
    <text evidence="1">Belongs to the aequorin family.</text>
</comment>
<evidence type="ECO:0000256" key="1">
    <source>
        <dbReference type="ARBA" id="ARBA00007828"/>
    </source>
</evidence>
<evidence type="ECO:0000313" key="9">
    <source>
        <dbReference type="Proteomes" id="UP000594262"/>
    </source>
</evidence>
<dbReference type="EnsemblMetazoa" id="CLYHEMT017502.3">
    <property type="protein sequence ID" value="CLYHEMP017502.3"/>
    <property type="gene ID" value="CLYHEMG017502"/>
</dbReference>
<keyword evidence="5" id="KW-0455">Luminescence</keyword>
<dbReference type="Proteomes" id="UP000594262">
    <property type="component" value="Unplaced"/>
</dbReference>
<dbReference type="Pfam" id="PF13499">
    <property type="entry name" value="EF-hand_7"/>
    <property type="match status" value="2"/>
</dbReference>
<dbReference type="GO" id="GO:0008218">
    <property type="term" value="P:bioluminescence"/>
    <property type="evidence" value="ECO:0007669"/>
    <property type="project" value="UniProtKB-KW"/>
</dbReference>
<sequence>MSNTQVQQNRPYGLMEKELEEYRKYFWQQDVDGDGQLSKNEFNNMLRTMGLNLTRQEVENLFAKTDVDKNYRISFHEFAEAFIAKKREHVSGDRLRRVFQEADRDRDGYLTTDECLAALKQLGHVMDDKGIRRVMGLMDKNNDGMITFQEFCKFMA</sequence>
<accession>A0A7M5X4M9</accession>